<evidence type="ECO:0000256" key="2">
    <source>
        <dbReference type="ARBA" id="ARBA00022737"/>
    </source>
</evidence>
<proteinExistence type="predicted"/>
<dbReference type="InterPro" id="IPR036322">
    <property type="entry name" value="WD40_repeat_dom_sf"/>
</dbReference>
<reference evidence="4" key="1">
    <citation type="journal article" date="2021" name="Nat. Commun.">
        <title>Genetic determinants of endophytism in the Arabidopsis root mycobiome.</title>
        <authorList>
            <person name="Mesny F."/>
            <person name="Miyauchi S."/>
            <person name="Thiergart T."/>
            <person name="Pickel B."/>
            <person name="Atanasova L."/>
            <person name="Karlsson M."/>
            <person name="Huettel B."/>
            <person name="Barry K.W."/>
            <person name="Haridas S."/>
            <person name="Chen C."/>
            <person name="Bauer D."/>
            <person name="Andreopoulos W."/>
            <person name="Pangilinan J."/>
            <person name="LaButti K."/>
            <person name="Riley R."/>
            <person name="Lipzen A."/>
            <person name="Clum A."/>
            <person name="Drula E."/>
            <person name="Henrissat B."/>
            <person name="Kohler A."/>
            <person name="Grigoriev I.V."/>
            <person name="Martin F.M."/>
            <person name="Hacquard S."/>
        </authorList>
    </citation>
    <scope>NUCLEOTIDE SEQUENCE</scope>
    <source>
        <strain evidence="4">MPI-SDFR-AT-0068</strain>
    </source>
</reference>
<comment type="caution">
    <text evidence="4">The sequence shown here is derived from an EMBL/GenBank/DDBJ whole genome shotgun (WGS) entry which is preliminary data.</text>
</comment>
<gene>
    <name evidence="4" type="ORF">BKA59DRAFT_419175</name>
</gene>
<comment type="pathway">
    <text evidence="3">Protein modification.</text>
</comment>
<dbReference type="AlphaFoldDB" id="A0A8K0WB91"/>
<evidence type="ECO:0000256" key="1">
    <source>
        <dbReference type="ARBA" id="ARBA00022574"/>
    </source>
</evidence>
<keyword evidence="1" id="KW-0853">WD repeat</keyword>
<keyword evidence="5" id="KW-1185">Reference proteome</keyword>
<protein>
    <submittedName>
        <fullName evidence="4">Uncharacterized protein</fullName>
    </submittedName>
</protein>
<dbReference type="SUPFAM" id="SSF50978">
    <property type="entry name" value="WD40 repeat-like"/>
    <property type="match status" value="1"/>
</dbReference>
<dbReference type="InterPro" id="IPR015943">
    <property type="entry name" value="WD40/YVTN_repeat-like_dom_sf"/>
</dbReference>
<keyword evidence="2" id="KW-0677">Repeat</keyword>
<dbReference type="PANTHER" id="PTHR46042">
    <property type="entry name" value="DIPHTHINE METHYLTRANSFERASE"/>
    <property type="match status" value="1"/>
</dbReference>
<name>A0A8K0WB91_9HYPO</name>
<accession>A0A8K0WB91</accession>
<dbReference type="PANTHER" id="PTHR46042:SF1">
    <property type="entry name" value="DIPHTHINE METHYLTRANSFERASE"/>
    <property type="match status" value="1"/>
</dbReference>
<evidence type="ECO:0000313" key="5">
    <source>
        <dbReference type="Proteomes" id="UP000813427"/>
    </source>
</evidence>
<dbReference type="OrthoDB" id="1930760at2759"/>
<dbReference type="Gene3D" id="2.130.10.10">
    <property type="entry name" value="YVTN repeat-like/Quinoprotein amine dehydrogenase"/>
    <property type="match status" value="1"/>
</dbReference>
<evidence type="ECO:0000256" key="3">
    <source>
        <dbReference type="ARBA" id="ARBA00043952"/>
    </source>
</evidence>
<dbReference type="InterPro" id="IPR052415">
    <property type="entry name" value="Diphthine_MTase"/>
</dbReference>
<sequence>MDDSKVISSKVSLTLDLPPSCIQFCPAHPDLFVVGTYNLEKNEEDIQENKQDSDDDEVVVTATKTPQSRNGSLLVYRVDIAELRLVQVVSQPSAILDLRFHPGKDLGDILAVVSSTGTLAVFKLDPIENASSPLQHISTSRCDDIGEDVLFLQCNWHPEIADMIGVTTSTSAARLLRLDKEYRITEYADLNIPNSLEAWCIAFSSGKPDPDQDKVQVTAYCGGDDSMLRYTSCVSDLSEPDPLCEELYSPVTIKGTHNAGVTAILPLPLLMENNGRVVVTGSYDDCLRVFIIHDLHETYGMKKVELVLEENMGGGVWRLDLVRIQEGAESTKLRIIASCMHAGARIVDLEVKDGNDWTCSVLARFEEHKSMNYGSDFVRDTDGGERLRCVSTSFYDKLLCLWEYEPEIVSENGTI</sequence>
<dbReference type="GO" id="GO:0061685">
    <property type="term" value="F:diphthine methylesterase activity"/>
    <property type="evidence" value="ECO:0007669"/>
    <property type="project" value="TreeGrafter"/>
</dbReference>
<evidence type="ECO:0000313" key="4">
    <source>
        <dbReference type="EMBL" id="KAH7245914.1"/>
    </source>
</evidence>
<dbReference type="GO" id="GO:0017183">
    <property type="term" value="P:protein histidyl modification to diphthamide"/>
    <property type="evidence" value="ECO:0007669"/>
    <property type="project" value="TreeGrafter"/>
</dbReference>
<dbReference type="Proteomes" id="UP000813427">
    <property type="component" value="Unassembled WGS sequence"/>
</dbReference>
<organism evidence="4 5">
    <name type="scientific">Fusarium tricinctum</name>
    <dbReference type="NCBI Taxonomy" id="61284"/>
    <lineage>
        <taxon>Eukaryota</taxon>
        <taxon>Fungi</taxon>
        <taxon>Dikarya</taxon>
        <taxon>Ascomycota</taxon>
        <taxon>Pezizomycotina</taxon>
        <taxon>Sordariomycetes</taxon>
        <taxon>Hypocreomycetidae</taxon>
        <taxon>Hypocreales</taxon>
        <taxon>Nectriaceae</taxon>
        <taxon>Fusarium</taxon>
        <taxon>Fusarium tricinctum species complex</taxon>
    </lineage>
</organism>
<dbReference type="GO" id="GO:0005737">
    <property type="term" value="C:cytoplasm"/>
    <property type="evidence" value="ECO:0007669"/>
    <property type="project" value="TreeGrafter"/>
</dbReference>
<dbReference type="EMBL" id="JAGPXF010000004">
    <property type="protein sequence ID" value="KAH7245914.1"/>
    <property type="molecule type" value="Genomic_DNA"/>
</dbReference>